<name>A0A834K0L8_VESGE</name>
<gene>
    <name evidence="1" type="ORF">HZH68_009119</name>
</gene>
<evidence type="ECO:0000313" key="2">
    <source>
        <dbReference type="Proteomes" id="UP000617340"/>
    </source>
</evidence>
<organism evidence="1 2">
    <name type="scientific">Vespula germanica</name>
    <name type="common">German yellow jacket</name>
    <name type="synonym">Paravespula germanica</name>
    <dbReference type="NCBI Taxonomy" id="30212"/>
    <lineage>
        <taxon>Eukaryota</taxon>
        <taxon>Metazoa</taxon>
        <taxon>Ecdysozoa</taxon>
        <taxon>Arthropoda</taxon>
        <taxon>Hexapoda</taxon>
        <taxon>Insecta</taxon>
        <taxon>Pterygota</taxon>
        <taxon>Neoptera</taxon>
        <taxon>Endopterygota</taxon>
        <taxon>Hymenoptera</taxon>
        <taxon>Apocrita</taxon>
        <taxon>Aculeata</taxon>
        <taxon>Vespoidea</taxon>
        <taxon>Vespidae</taxon>
        <taxon>Vespinae</taxon>
        <taxon>Vespula</taxon>
    </lineage>
</organism>
<evidence type="ECO:0000313" key="1">
    <source>
        <dbReference type="EMBL" id="KAF7397897.1"/>
    </source>
</evidence>
<protein>
    <submittedName>
        <fullName evidence="1">Uncharacterized protein</fullName>
    </submittedName>
</protein>
<dbReference type="EMBL" id="JACSDZ010000008">
    <property type="protein sequence ID" value="KAF7397897.1"/>
    <property type="molecule type" value="Genomic_DNA"/>
</dbReference>
<dbReference type="AlphaFoldDB" id="A0A834K0L8"/>
<dbReference type="Proteomes" id="UP000617340">
    <property type="component" value="Unassembled WGS sequence"/>
</dbReference>
<comment type="caution">
    <text evidence="1">The sequence shown here is derived from an EMBL/GenBank/DDBJ whole genome shotgun (WGS) entry which is preliminary data.</text>
</comment>
<sequence length="108" mass="13149">MTIIIVKPKKIDEVVVGLERNFWRLQKVPWLILVYEYREHKDTDVRDHLNLTFTVTDVRVIRQYFVIISKSKLQLPYGHVHPIICEFKILHLRFYEPHDKSDDEYQEI</sequence>
<reference evidence="1" key="1">
    <citation type="journal article" date="2020" name="G3 (Bethesda)">
        <title>High-Quality Assemblies for Three Invasive Social Wasps from the &lt;i&gt;Vespula&lt;/i&gt; Genus.</title>
        <authorList>
            <person name="Harrop T.W.R."/>
            <person name="Guhlin J."/>
            <person name="McLaughlin G.M."/>
            <person name="Permina E."/>
            <person name="Stockwell P."/>
            <person name="Gilligan J."/>
            <person name="Le Lec M.F."/>
            <person name="Gruber M.A.M."/>
            <person name="Quinn O."/>
            <person name="Lovegrove M."/>
            <person name="Duncan E.J."/>
            <person name="Remnant E.J."/>
            <person name="Van Eeckhoven J."/>
            <person name="Graham B."/>
            <person name="Knapp R.A."/>
            <person name="Langford K.W."/>
            <person name="Kronenberg Z."/>
            <person name="Press M.O."/>
            <person name="Eacker S.M."/>
            <person name="Wilson-Rankin E.E."/>
            <person name="Purcell J."/>
            <person name="Lester P.J."/>
            <person name="Dearden P.K."/>
        </authorList>
    </citation>
    <scope>NUCLEOTIDE SEQUENCE</scope>
    <source>
        <strain evidence="1">Linc-1</strain>
    </source>
</reference>
<accession>A0A834K0L8</accession>
<proteinExistence type="predicted"/>
<keyword evidence="2" id="KW-1185">Reference proteome</keyword>